<dbReference type="GO" id="GO:0098797">
    <property type="term" value="C:plasma membrane protein complex"/>
    <property type="evidence" value="ECO:0007669"/>
    <property type="project" value="TreeGrafter"/>
</dbReference>
<evidence type="ECO:0000256" key="2">
    <source>
        <dbReference type="ARBA" id="ARBA00006555"/>
    </source>
</evidence>
<dbReference type="Proteomes" id="UP000505355">
    <property type="component" value="Chromosome"/>
</dbReference>
<evidence type="ECO:0000256" key="9">
    <source>
        <dbReference type="ARBA" id="ARBA00023136"/>
    </source>
</evidence>
<dbReference type="SUPFAM" id="SSF74653">
    <property type="entry name" value="TolA/TonB C-terminal domain"/>
    <property type="match status" value="1"/>
</dbReference>
<dbReference type="AlphaFoldDB" id="A0A7D4TV29"/>
<gene>
    <name evidence="12" type="ORF">HQ865_10720</name>
</gene>
<proteinExistence type="inferred from homology"/>
<evidence type="ECO:0000256" key="8">
    <source>
        <dbReference type="ARBA" id="ARBA00022989"/>
    </source>
</evidence>
<feature type="region of interest" description="Disordered" evidence="10">
    <location>
        <begin position="85"/>
        <end position="108"/>
    </location>
</feature>
<dbReference type="GO" id="GO:0031992">
    <property type="term" value="F:energy transducer activity"/>
    <property type="evidence" value="ECO:0007669"/>
    <property type="project" value="InterPro"/>
</dbReference>
<organism evidence="12 13">
    <name type="scientific">Mucilaginibacter mali</name>
    <dbReference type="NCBI Taxonomy" id="2740462"/>
    <lineage>
        <taxon>Bacteria</taxon>
        <taxon>Pseudomonadati</taxon>
        <taxon>Bacteroidota</taxon>
        <taxon>Sphingobacteriia</taxon>
        <taxon>Sphingobacteriales</taxon>
        <taxon>Sphingobacteriaceae</taxon>
        <taxon>Mucilaginibacter</taxon>
    </lineage>
</organism>
<dbReference type="InterPro" id="IPR006260">
    <property type="entry name" value="TonB/TolA_C"/>
</dbReference>
<keyword evidence="13" id="KW-1185">Reference proteome</keyword>
<reference evidence="12 13" key="1">
    <citation type="submission" date="2020-05" db="EMBL/GenBank/DDBJ databases">
        <title>Mucilaginibacter mali sp. nov.</title>
        <authorList>
            <person name="Kim H.S."/>
            <person name="Lee K.C."/>
            <person name="Suh M.K."/>
            <person name="Kim J.-S."/>
            <person name="Han K.-I."/>
            <person name="Eom M.K."/>
            <person name="Shin Y.K."/>
            <person name="Lee J.-S."/>
        </authorList>
    </citation>
    <scope>NUCLEOTIDE SEQUENCE [LARGE SCALE GENOMIC DNA]</scope>
    <source>
        <strain evidence="12 13">G2-14</strain>
    </source>
</reference>
<evidence type="ECO:0000256" key="4">
    <source>
        <dbReference type="ARBA" id="ARBA00022475"/>
    </source>
</evidence>
<evidence type="ECO:0000256" key="3">
    <source>
        <dbReference type="ARBA" id="ARBA00022448"/>
    </source>
</evidence>
<evidence type="ECO:0000256" key="1">
    <source>
        <dbReference type="ARBA" id="ARBA00004383"/>
    </source>
</evidence>
<dbReference type="Gene3D" id="3.30.1150.10">
    <property type="match status" value="1"/>
</dbReference>
<dbReference type="InterPro" id="IPR051045">
    <property type="entry name" value="TonB-dependent_transducer"/>
</dbReference>
<keyword evidence="8" id="KW-1133">Transmembrane helix</keyword>
<keyword evidence="3" id="KW-0813">Transport</keyword>
<dbReference type="InterPro" id="IPR037682">
    <property type="entry name" value="TonB_C"/>
</dbReference>
<dbReference type="PROSITE" id="PS52015">
    <property type="entry name" value="TONB_CTD"/>
    <property type="match status" value="1"/>
</dbReference>
<keyword evidence="9" id="KW-0472">Membrane</keyword>
<evidence type="ECO:0000256" key="5">
    <source>
        <dbReference type="ARBA" id="ARBA00022519"/>
    </source>
</evidence>
<sequence>MLKSEFNLYNREWLSLVFKGRNQNYGAYELRRSYPVVLNRAMAVTFFTVAALCITETVISRNRAIEPVTKTVVLTITPPEKIFEAKLQKEQPKPKEAKPKTEAPKELPKPLQVSTQNINYVVKPDKDVIKDPEPIKADVAIGPEDKIVPGSGSDNVPLIEDPGTGEGVKGGNGDGIINVGEGGLQVMPEPIGGDKAWAKFLQKNLRFPGQAQDAGVSGRVYLSFIIEKDGHLSNITVERKAGYGFDEEASRVLKLAPAWKPGMQNGQAVRVRYLIPINFQLAE</sequence>
<evidence type="ECO:0000256" key="10">
    <source>
        <dbReference type="SAM" id="MobiDB-lite"/>
    </source>
</evidence>
<dbReference type="GO" id="GO:0030288">
    <property type="term" value="C:outer membrane-bounded periplasmic space"/>
    <property type="evidence" value="ECO:0007669"/>
    <property type="project" value="InterPro"/>
</dbReference>
<evidence type="ECO:0000256" key="7">
    <source>
        <dbReference type="ARBA" id="ARBA00022927"/>
    </source>
</evidence>
<dbReference type="Pfam" id="PF03544">
    <property type="entry name" value="TonB_C"/>
    <property type="match status" value="1"/>
</dbReference>
<dbReference type="InterPro" id="IPR003538">
    <property type="entry name" value="TonB"/>
</dbReference>
<comment type="similarity">
    <text evidence="2">Belongs to the TonB family.</text>
</comment>
<evidence type="ECO:0000256" key="6">
    <source>
        <dbReference type="ARBA" id="ARBA00022692"/>
    </source>
</evidence>
<dbReference type="GO" id="GO:0015031">
    <property type="term" value="P:protein transport"/>
    <property type="evidence" value="ECO:0007669"/>
    <property type="project" value="UniProtKB-KW"/>
</dbReference>
<keyword evidence="6" id="KW-0812">Transmembrane</keyword>
<dbReference type="GO" id="GO:0015891">
    <property type="term" value="P:siderophore transport"/>
    <property type="evidence" value="ECO:0007669"/>
    <property type="project" value="InterPro"/>
</dbReference>
<dbReference type="PANTHER" id="PTHR33446">
    <property type="entry name" value="PROTEIN TONB-RELATED"/>
    <property type="match status" value="1"/>
</dbReference>
<evidence type="ECO:0000313" key="13">
    <source>
        <dbReference type="Proteomes" id="UP000505355"/>
    </source>
</evidence>
<dbReference type="EMBL" id="CP054139">
    <property type="protein sequence ID" value="QKJ30215.1"/>
    <property type="molecule type" value="Genomic_DNA"/>
</dbReference>
<dbReference type="PANTHER" id="PTHR33446:SF2">
    <property type="entry name" value="PROTEIN TONB"/>
    <property type="match status" value="1"/>
</dbReference>
<keyword evidence="5" id="KW-0997">Cell inner membrane</keyword>
<dbReference type="PRINTS" id="PR01374">
    <property type="entry name" value="TONBPROTEIN"/>
</dbReference>
<comment type="subcellular location">
    <subcellularLocation>
        <location evidence="1">Cell inner membrane</location>
        <topology evidence="1">Single-pass membrane protein</topology>
        <orientation evidence="1">Periplasmic side</orientation>
    </subcellularLocation>
</comment>
<protein>
    <submittedName>
        <fullName evidence="12">TonB family protein</fullName>
    </submittedName>
</protein>
<keyword evidence="7" id="KW-0653">Protein transport</keyword>
<dbReference type="NCBIfam" id="TIGR01352">
    <property type="entry name" value="tonB_Cterm"/>
    <property type="match status" value="1"/>
</dbReference>
<accession>A0A7D4TV29</accession>
<evidence type="ECO:0000313" key="12">
    <source>
        <dbReference type="EMBL" id="QKJ30215.1"/>
    </source>
</evidence>
<feature type="domain" description="TonB C-terminal" evidence="11">
    <location>
        <begin position="192"/>
        <end position="283"/>
    </location>
</feature>
<keyword evidence="4" id="KW-1003">Cell membrane</keyword>
<name>A0A7D4TV29_9SPHI</name>
<evidence type="ECO:0000259" key="11">
    <source>
        <dbReference type="PROSITE" id="PS52015"/>
    </source>
</evidence>
<dbReference type="GO" id="GO:0055085">
    <property type="term" value="P:transmembrane transport"/>
    <property type="evidence" value="ECO:0007669"/>
    <property type="project" value="InterPro"/>
</dbReference>
<dbReference type="RefSeq" id="WP_173414902.1">
    <property type="nucleotide sequence ID" value="NZ_CP054139.1"/>
</dbReference>
<dbReference type="KEGG" id="mmab:HQ865_10720"/>